<dbReference type="AlphaFoldDB" id="A0AAD4MHE9"/>
<gene>
    <name evidence="1" type="ORF">DdX_21381</name>
</gene>
<name>A0AAD4MHE9_9BILA</name>
<evidence type="ECO:0000313" key="1">
    <source>
        <dbReference type="EMBL" id="KAI1692214.1"/>
    </source>
</evidence>
<reference evidence="1" key="1">
    <citation type="submission" date="2022-01" db="EMBL/GenBank/DDBJ databases">
        <title>Genome Sequence Resource for Two Populations of Ditylenchus destructor, the Migratory Endoparasitic Phytonematode.</title>
        <authorList>
            <person name="Zhang H."/>
            <person name="Lin R."/>
            <person name="Xie B."/>
        </authorList>
    </citation>
    <scope>NUCLEOTIDE SEQUENCE</scope>
    <source>
        <strain evidence="1">BazhouSP</strain>
    </source>
</reference>
<organism evidence="1 2">
    <name type="scientific">Ditylenchus destructor</name>
    <dbReference type="NCBI Taxonomy" id="166010"/>
    <lineage>
        <taxon>Eukaryota</taxon>
        <taxon>Metazoa</taxon>
        <taxon>Ecdysozoa</taxon>
        <taxon>Nematoda</taxon>
        <taxon>Chromadorea</taxon>
        <taxon>Rhabditida</taxon>
        <taxon>Tylenchina</taxon>
        <taxon>Tylenchomorpha</taxon>
        <taxon>Sphaerularioidea</taxon>
        <taxon>Anguinidae</taxon>
        <taxon>Anguininae</taxon>
        <taxon>Ditylenchus</taxon>
    </lineage>
</organism>
<proteinExistence type="predicted"/>
<protein>
    <submittedName>
        <fullName evidence="1">Uncharacterized protein</fullName>
    </submittedName>
</protein>
<dbReference type="EMBL" id="JAKKPZ010000807">
    <property type="protein sequence ID" value="KAI1692214.1"/>
    <property type="molecule type" value="Genomic_DNA"/>
</dbReference>
<evidence type="ECO:0000313" key="2">
    <source>
        <dbReference type="Proteomes" id="UP001201812"/>
    </source>
</evidence>
<sequence>MEQCSKRPHTHITPKEIFYFSFLWVHDNATDKNLEMEFRAEFEREKNETIGKHSRALYRKQFSQVCLEYFLCHPVKIGGPGKIVEVDESLVISKRKQIPVDMQTEKRQWYFGGVERGCSVQFLDSCARNIQASRR</sequence>
<dbReference type="Proteomes" id="UP001201812">
    <property type="component" value="Unassembled WGS sequence"/>
</dbReference>
<comment type="caution">
    <text evidence="1">The sequence shown here is derived from an EMBL/GenBank/DDBJ whole genome shotgun (WGS) entry which is preliminary data.</text>
</comment>
<accession>A0AAD4MHE9</accession>
<keyword evidence="2" id="KW-1185">Reference proteome</keyword>